<evidence type="ECO:0000259" key="1">
    <source>
        <dbReference type="Pfam" id="PF01243"/>
    </source>
</evidence>
<dbReference type="RefSeq" id="WP_011463742.1">
    <property type="nucleotide sequence ID" value="NC_007908.1"/>
</dbReference>
<protein>
    <submittedName>
        <fullName evidence="2">Pyridoxamine 5'-phosphate oxidase-related, FMN-binding</fullName>
    </submittedName>
</protein>
<dbReference type="InterPro" id="IPR011576">
    <property type="entry name" value="Pyridox_Oxase_N"/>
</dbReference>
<dbReference type="STRING" id="338969.Rfer_1441"/>
<sequence>MAHESRLTRELRALLNAQRVAALGTVGDDGAPFVSMVPYAIEQHLCCLVIHVSGLAAHTRNLQAREPVSLLVMKSEVPGEPVHALPRVTLEGQAKMLERGSLDWQACRDAYITRFPDAEPMTQLGDFMFVAIQVTGARQIAGFGVARSIDAEEVRLALGSKG</sequence>
<dbReference type="Proteomes" id="UP000008332">
    <property type="component" value="Chromosome"/>
</dbReference>
<dbReference type="Gene3D" id="2.30.110.10">
    <property type="entry name" value="Electron Transport, Fmn-binding Protein, Chain A"/>
    <property type="match status" value="1"/>
</dbReference>
<dbReference type="KEGG" id="rfr:Rfer_1441"/>
<evidence type="ECO:0000313" key="2">
    <source>
        <dbReference type="EMBL" id="ABD69174.1"/>
    </source>
</evidence>
<reference evidence="3" key="1">
    <citation type="submission" date="2006-02" db="EMBL/GenBank/DDBJ databases">
        <title>Complete sequence of chromosome of Rhodoferax ferrireducens DSM 15236.</title>
        <authorList>
            <person name="Copeland A."/>
            <person name="Lucas S."/>
            <person name="Lapidus A."/>
            <person name="Barry K."/>
            <person name="Detter J.C."/>
            <person name="Glavina del Rio T."/>
            <person name="Hammon N."/>
            <person name="Israni S."/>
            <person name="Pitluck S."/>
            <person name="Brettin T."/>
            <person name="Bruce D."/>
            <person name="Han C."/>
            <person name="Tapia R."/>
            <person name="Gilna P."/>
            <person name="Kiss H."/>
            <person name="Schmutz J."/>
            <person name="Larimer F."/>
            <person name="Land M."/>
            <person name="Kyrpides N."/>
            <person name="Ivanova N."/>
            <person name="Richardson P."/>
        </authorList>
    </citation>
    <scope>NUCLEOTIDE SEQUENCE [LARGE SCALE GENOMIC DNA]</scope>
    <source>
        <strain evidence="3">ATCC BAA-621 / DSM 15236 / T118</strain>
    </source>
</reference>
<dbReference type="Pfam" id="PF01243">
    <property type="entry name" value="PNPOx_N"/>
    <property type="match status" value="1"/>
</dbReference>
<dbReference type="InterPro" id="IPR014419">
    <property type="entry name" value="HutZ"/>
</dbReference>
<evidence type="ECO:0000313" key="3">
    <source>
        <dbReference type="Proteomes" id="UP000008332"/>
    </source>
</evidence>
<feature type="domain" description="Pyridoxamine 5'-phosphate oxidase N-terminal" evidence="1">
    <location>
        <begin position="7"/>
        <end position="139"/>
    </location>
</feature>
<dbReference type="eggNOG" id="COG0748">
    <property type="taxonomic scope" value="Bacteria"/>
</dbReference>
<organism evidence="2 3">
    <name type="scientific">Albidiferax ferrireducens (strain ATCC BAA-621 / DSM 15236 / T118)</name>
    <name type="common">Rhodoferax ferrireducens</name>
    <dbReference type="NCBI Taxonomy" id="338969"/>
    <lineage>
        <taxon>Bacteria</taxon>
        <taxon>Pseudomonadati</taxon>
        <taxon>Pseudomonadota</taxon>
        <taxon>Betaproteobacteria</taxon>
        <taxon>Burkholderiales</taxon>
        <taxon>Comamonadaceae</taxon>
        <taxon>Rhodoferax</taxon>
    </lineage>
</organism>
<dbReference type="PANTHER" id="PTHR13343:SF24">
    <property type="entry name" value="OS07G0573800 PROTEIN"/>
    <property type="match status" value="1"/>
</dbReference>
<keyword evidence="3" id="KW-1185">Reference proteome</keyword>
<accession>Q21YH9</accession>
<dbReference type="EMBL" id="CP000267">
    <property type="protein sequence ID" value="ABD69174.1"/>
    <property type="molecule type" value="Genomic_DNA"/>
</dbReference>
<dbReference type="PIRSF" id="PIRSF004633">
    <property type="entry name" value="UCP_PLP_oxd"/>
    <property type="match status" value="1"/>
</dbReference>
<dbReference type="PANTHER" id="PTHR13343">
    <property type="entry name" value="CREG1 PROTEIN"/>
    <property type="match status" value="1"/>
</dbReference>
<dbReference type="AlphaFoldDB" id="Q21YH9"/>
<dbReference type="GO" id="GO:0005737">
    <property type="term" value="C:cytoplasm"/>
    <property type="evidence" value="ECO:0007669"/>
    <property type="project" value="UniProtKB-ARBA"/>
</dbReference>
<proteinExistence type="predicted"/>
<dbReference type="InterPro" id="IPR012349">
    <property type="entry name" value="Split_barrel_FMN-bd"/>
</dbReference>
<dbReference type="OrthoDB" id="9790961at2"/>
<dbReference type="SUPFAM" id="SSF50475">
    <property type="entry name" value="FMN-binding split barrel"/>
    <property type="match status" value="1"/>
</dbReference>
<gene>
    <name evidence="2" type="ordered locus">Rfer_1441</name>
</gene>
<dbReference type="HOGENOM" id="CLU_093808_2_0_4"/>
<name>Q21YH9_ALBFT</name>